<feature type="compositionally biased region" description="Basic residues" evidence="1">
    <location>
        <begin position="237"/>
        <end position="254"/>
    </location>
</feature>
<name>A0A1J5QIN1_9ZZZZ</name>
<reference evidence="2" key="1">
    <citation type="submission" date="2016-10" db="EMBL/GenBank/DDBJ databases">
        <title>Sequence of Gallionella enrichment culture.</title>
        <authorList>
            <person name="Poehlein A."/>
            <person name="Muehling M."/>
            <person name="Daniel R."/>
        </authorList>
    </citation>
    <scope>NUCLEOTIDE SEQUENCE</scope>
</reference>
<evidence type="ECO:0000313" key="2">
    <source>
        <dbReference type="EMBL" id="OIQ79807.1"/>
    </source>
</evidence>
<comment type="caution">
    <text evidence="2">The sequence shown here is derived from an EMBL/GenBank/DDBJ whole genome shotgun (WGS) entry which is preliminary data.</text>
</comment>
<organism evidence="2">
    <name type="scientific">mine drainage metagenome</name>
    <dbReference type="NCBI Taxonomy" id="410659"/>
    <lineage>
        <taxon>unclassified sequences</taxon>
        <taxon>metagenomes</taxon>
        <taxon>ecological metagenomes</taxon>
    </lineage>
</organism>
<evidence type="ECO:0000256" key="1">
    <source>
        <dbReference type="SAM" id="MobiDB-lite"/>
    </source>
</evidence>
<sequence>MVGRDVQIRLLALEDELRLGQRRAASPSPRHPRVARRRERSGTGVGIDEHGVLVDPAHPALGLGPLEAAGHPRPGLEVELARHVGVGAAAGERHQGAAAVGTQDLGAVPYPALALGGGERVEVEEHVPVGVVGAVRLERRPPPEPALVRRVAPQVVVQLPGLGDRGDLRVGVEHREDALAQVVETRSGERARRLVVAGAHPRKRVVALDVLEPGVRIGGCRGVRVHAGHDPWPLGRRASRARPGPRRGAVRPRR</sequence>
<protein>
    <submittedName>
        <fullName evidence="2">Uncharacterized protein</fullName>
    </submittedName>
</protein>
<gene>
    <name evidence="2" type="ORF">GALL_384430</name>
</gene>
<dbReference type="AlphaFoldDB" id="A0A1J5QIN1"/>
<proteinExistence type="predicted"/>
<feature type="compositionally biased region" description="Basic residues" evidence="1">
    <location>
        <begin position="30"/>
        <end position="39"/>
    </location>
</feature>
<accession>A0A1J5QIN1</accession>
<feature type="region of interest" description="Disordered" evidence="1">
    <location>
        <begin position="22"/>
        <end position="51"/>
    </location>
</feature>
<dbReference type="EMBL" id="MLJW01001156">
    <property type="protein sequence ID" value="OIQ79807.1"/>
    <property type="molecule type" value="Genomic_DNA"/>
</dbReference>
<feature type="region of interest" description="Disordered" evidence="1">
    <location>
        <begin position="228"/>
        <end position="254"/>
    </location>
</feature>